<comment type="caution">
    <text evidence="7">The sequence shown here is derived from an EMBL/GenBank/DDBJ whole genome shotgun (WGS) entry which is preliminary data.</text>
</comment>
<dbReference type="Pfam" id="PF03099">
    <property type="entry name" value="BPL_LplA_LipB"/>
    <property type="match status" value="1"/>
</dbReference>
<keyword evidence="2" id="KW-0547">Nucleotide-binding</keyword>
<organism evidence="7 8">
    <name type="scientific">Kutzneria kofuensis</name>
    <dbReference type="NCBI Taxonomy" id="103725"/>
    <lineage>
        <taxon>Bacteria</taxon>
        <taxon>Bacillati</taxon>
        <taxon>Actinomycetota</taxon>
        <taxon>Actinomycetes</taxon>
        <taxon>Pseudonocardiales</taxon>
        <taxon>Pseudonocardiaceae</taxon>
        <taxon>Kutzneria</taxon>
    </lineage>
</organism>
<sequence>MREPLDEARLRAALIGPYAQVDVVASTGSTNADLREALRAGGADRTVLFAEEQTAGQGRRARTWVSPPYTGLYVSVLLRPDVPPHRIPWITLLAGVALVRTATSIGVDAVLKWPNDLLAGPHKAKCAGVLAEADGGVVLGMGLNVAALPGDVPPGAGGLPATSLEQQGATTTDRTDIAVELLKNLAELDDAWRQERGDPIASGLHAEYRRHCSTLGLRVRIELPGDRELVGTGVEIDVEGQLVVRADDGTRHSVHAGDVVHLRSAAG</sequence>
<evidence type="ECO:0000256" key="1">
    <source>
        <dbReference type="ARBA" id="ARBA00022598"/>
    </source>
</evidence>
<dbReference type="PANTHER" id="PTHR12835:SF5">
    <property type="entry name" value="BIOTIN--PROTEIN LIGASE"/>
    <property type="match status" value="1"/>
</dbReference>
<dbReference type="NCBIfam" id="TIGR00121">
    <property type="entry name" value="birA_ligase"/>
    <property type="match status" value="1"/>
</dbReference>
<dbReference type="Gene3D" id="3.30.930.10">
    <property type="entry name" value="Bira Bifunctional Protein, Domain 2"/>
    <property type="match status" value="1"/>
</dbReference>
<dbReference type="InterPro" id="IPR008988">
    <property type="entry name" value="Transcriptional_repressor_C"/>
</dbReference>
<dbReference type="SUPFAM" id="SSF50037">
    <property type="entry name" value="C-terminal domain of transcriptional repressors"/>
    <property type="match status" value="1"/>
</dbReference>
<evidence type="ECO:0000259" key="6">
    <source>
        <dbReference type="PROSITE" id="PS51733"/>
    </source>
</evidence>
<keyword evidence="1 7" id="KW-0436">Ligase</keyword>
<dbReference type="CDD" id="cd16442">
    <property type="entry name" value="BPL"/>
    <property type="match status" value="1"/>
</dbReference>
<dbReference type="EMBL" id="JACHIR010000001">
    <property type="protein sequence ID" value="MBB5893500.1"/>
    <property type="molecule type" value="Genomic_DNA"/>
</dbReference>
<dbReference type="InterPro" id="IPR004143">
    <property type="entry name" value="BPL_LPL_catalytic"/>
</dbReference>
<dbReference type="GO" id="GO:0005524">
    <property type="term" value="F:ATP binding"/>
    <property type="evidence" value="ECO:0007669"/>
    <property type="project" value="UniProtKB-KW"/>
</dbReference>
<feature type="domain" description="BPL/LPL catalytic" evidence="6">
    <location>
        <begin position="7"/>
        <end position="193"/>
    </location>
</feature>
<keyword evidence="8" id="KW-1185">Reference proteome</keyword>
<evidence type="ECO:0000256" key="4">
    <source>
        <dbReference type="ARBA" id="ARBA00023267"/>
    </source>
</evidence>
<dbReference type="Pfam" id="PF02237">
    <property type="entry name" value="BPL_C"/>
    <property type="match status" value="1"/>
</dbReference>
<proteinExistence type="predicted"/>
<dbReference type="AlphaFoldDB" id="A0A7W9KJC0"/>
<evidence type="ECO:0000313" key="7">
    <source>
        <dbReference type="EMBL" id="MBB5893500.1"/>
    </source>
</evidence>
<dbReference type="InterPro" id="IPR045864">
    <property type="entry name" value="aa-tRNA-synth_II/BPL/LPL"/>
</dbReference>
<dbReference type="GO" id="GO:0004077">
    <property type="term" value="F:biotin--[biotin carboxyl-carrier protein] ligase activity"/>
    <property type="evidence" value="ECO:0007669"/>
    <property type="project" value="UniProtKB-EC"/>
</dbReference>
<accession>A0A7W9KJC0</accession>
<dbReference type="GO" id="GO:0005737">
    <property type="term" value="C:cytoplasm"/>
    <property type="evidence" value="ECO:0007669"/>
    <property type="project" value="TreeGrafter"/>
</dbReference>
<evidence type="ECO:0000256" key="2">
    <source>
        <dbReference type="ARBA" id="ARBA00022741"/>
    </source>
</evidence>
<dbReference type="PROSITE" id="PS51733">
    <property type="entry name" value="BPL_LPL_CATALYTIC"/>
    <property type="match status" value="1"/>
</dbReference>
<dbReference type="Gene3D" id="2.30.30.100">
    <property type="match status" value="1"/>
</dbReference>
<evidence type="ECO:0000313" key="8">
    <source>
        <dbReference type="Proteomes" id="UP000585638"/>
    </source>
</evidence>
<gene>
    <name evidence="7" type="ORF">BJ998_004696</name>
</gene>
<evidence type="ECO:0000256" key="5">
    <source>
        <dbReference type="ARBA" id="ARBA00024227"/>
    </source>
</evidence>
<reference evidence="7 8" key="1">
    <citation type="submission" date="2020-08" db="EMBL/GenBank/DDBJ databases">
        <title>Sequencing the genomes of 1000 actinobacteria strains.</title>
        <authorList>
            <person name="Klenk H.-P."/>
        </authorList>
    </citation>
    <scope>NUCLEOTIDE SEQUENCE [LARGE SCALE GENOMIC DNA]</scope>
    <source>
        <strain evidence="7 8">DSM 43851</strain>
    </source>
</reference>
<dbReference type="PANTHER" id="PTHR12835">
    <property type="entry name" value="BIOTIN PROTEIN LIGASE"/>
    <property type="match status" value="1"/>
</dbReference>
<dbReference type="InterPro" id="IPR004408">
    <property type="entry name" value="Biotin_CoA_COase_ligase"/>
</dbReference>
<dbReference type="Proteomes" id="UP000585638">
    <property type="component" value="Unassembled WGS sequence"/>
</dbReference>
<dbReference type="InterPro" id="IPR003142">
    <property type="entry name" value="BPL_C"/>
</dbReference>
<dbReference type="EC" id="6.3.4.15" evidence="5"/>
<name>A0A7W9KJC0_9PSEU</name>
<keyword evidence="4" id="KW-0092">Biotin</keyword>
<protein>
    <recommendedName>
        <fullName evidence="5">biotin--[biotin carboxyl-carrier protein] ligase</fullName>
        <ecNumber evidence="5">6.3.4.15</ecNumber>
    </recommendedName>
</protein>
<keyword evidence="3" id="KW-0067">ATP-binding</keyword>
<dbReference type="SUPFAM" id="SSF55681">
    <property type="entry name" value="Class II aaRS and biotin synthetases"/>
    <property type="match status" value="1"/>
</dbReference>
<evidence type="ECO:0000256" key="3">
    <source>
        <dbReference type="ARBA" id="ARBA00022840"/>
    </source>
</evidence>